<dbReference type="SUPFAM" id="SSF81345">
    <property type="entry name" value="ABC transporter involved in vitamin B12 uptake, BtuC"/>
    <property type="match status" value="1"/>
</dbReference>
<dbReference type="FunCoup" id="H1XXA3">
    <property type="interactions" value="221"/>
</dbReference>
<dbReference type="OrthoDB" id="9792889at2"/>
<proteinExistence type="inferred from homology"/>
<comment type="similarity">
    <text evidence="2">Belongs to the binding-protein-dependent transport system permease family. FecCD subfamily.</text>
</comment>
<evidence type="ECO:0000256" key="6">
    <source>
        <dbReference type="ARBA" id="ARBA00022989"/>
    </source>
</evidence>
<dbReference type="GO" id="GO:0033214">
    <property type="term" value="P:siderophore-iron import into cell"/>
    <property type="evidence" value="ECO:0007669"/>
    <property type="project" value="TreeGrafter"/>
</dbReference>
<evidence type="ECO:0000313" key="12">
    <source>
        <dbReference type="Proteomes" id="UP000183868"/>
    </source>
</evidence>
<keyword evidence="5 8" id="KW-0812">Transmembrane</keyword>
<feature type="transmembrane region" description="Helical" evidence="8">
    <location>
        <begin position="87"/>
        <end position="108"/>
    </location>
</feature>
<dbReference type="InterPro" id="IPR000522">
    <property type="entry name" value="ABC_transptr_permease_BtuC"/>
</dbReference>
<dbReference type="STRING" id="880073.Cabys_1071"/>
<evidence type="ECO:0000256" key="4">
    <source>
        <dbReference type="ARBA" id="ARBA00022475"/>
    </source>
</evidence>
<feature type="transmembrane region" description="Helical" evidence="8">
    <location>
        <begin position="185"/>
        <end position="205"/>
    </location>
</feature>
<feature type="transmembrane region" description="Helical" evidence="8">
    <location>
        <begin position="54"/>
        <end position="75"/>
    </location>
</feature>
<dbReference type="Proteomes" id="UP000004671">
    <property type="component" value="Chromosome"/>
</dbReference>
<feature type="transmembrane region" description="Helical" evidence="8">
    <location>
        <begin position="114"/>
        <end position="132"/>
    </location>
</feature>
<reference evidence="9 12" key="2">
    <citation type="submission" date="2016-11" db="EMBL/GenBank/DDBJ databases">
        <title>Genomic analysis of Caldithrix abyssi and proposal of a novel bacterial phylum Caldithrichaeota.</title>
        <authorList>
            <person name="Kublanov I."/>
            <person name="Sigalova O."/>
            <person name="Gavrilov S."/>
            <person name="Lebedinsky A."/>
            <person name="Ivanova N."/>
            <person name="Daum C."/>
            <person name="Reddy T."/>
            <person name="Klenk H.P."/>
            <person name="Goker M."/>
            <person name="Reva O."/>
            <person name="Miroshnichenko M."/>
            <person name="Kyprides N."/>
            <person name="Woyke T."/>
            <person name="Gelfand M."/>
        </authorList>
    </citation>
    <scope>NUCLEOTIDE SEQUENCE [LARGE SCALE GENOMIC DNA]</scope>
    <source>
        <strain evidence="9 12">LF13</strain>
    </source>
</reference>
<name>H1XXA3_CALAY</name>
<dbReference type="PANTHER" id="PTHR30472:SF25">
    <property type="entry name" value="ABC TRANSPORTER PERMEASE PROTEIN MJ0876-RELATED"/>
    <property type="match status" value="1"/>
</dbReference>
<dbReference type="PaxDb" id="880073-Calab_2278"/>
<dbReference type="HOGENOM" id="CLU_013016_0_2_0"/>
<dbReference type="RefSeq" id="WP_006929071.1">
    <property type="nucleotide sequence ID" value="NZ_CM001402.1"/>
</dbReference>
<dbReference type="InterPro" id="IPR037294">
    <property type="entry name" value="ABC_BtuC-like"/>
</dbReference>
<evidence type="ECO:0000313" key="10">
    <source>
        <dbReference type="EMBL" id="EHO41888.1"/>
    </source>
</evidence>
<evidence type="ECO:0000256" key="1">
    <source>
        <dbReference type="ARBA" id="ARBA00004651"/>
    </source>
</evidence>
<dbReference type="Gene3D" id="1.10.3470.10">
    <property type="entry name" value="ABC transporter involved in vitamin B12 uptake, BtuC"/>
    <property type="match status" value="1"/>
</dbReference>
<keyword evidence="4" id="KW-1003">Cell membrane</keyword>
<dbReference type="InParanoid" id="H1XXA3"/>
<dbReference type="EMBL" id="CP018099">
    <property type="protein sequence ID" value="APF17820.1"/>
    <property type="molecule type" value="Genomic_DNA"/>
</dbReference>
<organism evidence="10 11">
    <name type="scientific">Caldithrix abyssi DSM 13497</name>
    <dbReference type="NCBI Taxonomy" id="880073"/>
    <lineage>
        <taxon>Bacteria</taxon>
        <taxon>Pseudomonadati</taxon>
        <taxon>Calditrichota</taxon>
        <taxon>Calditrichia</taxon>
        <taxon>Calditrichales</taxon>
        <taxon>Calditrichaceae</taxon>
        <taxon>Caldithrix</taxon>
    </lineage>
</organism>
<feature type="transmembrane region" description="Helical" evidence="8">
    <location>
        <begin position="7"/>
        <end position="24"/>
    </location>
</feature>
<dbReference type="FunFam" id="1.10.3470.10:FF:000001">
    <property type="entry name" value="Vitamin B12 ABC transporter permease BtuC"/>
    <property type="match status" value="1"/>
</dbReference>
<feature type="transmembrane region" description="Helical" evidence="8">
    <location>
        <begin position="233"/>
        <end position="262"/>
    </location>
</feature>
<accession>H1XXA3</accession>
<evidence type="ECO:0000256" key="2">
    <source>
        <dbReference type="ARBA" id="ARBA00007935"/>
    </source>
</evidence>
<dbReference type="Proteomes" id="UP000183868">
    <property type="component" value="Chromosome"/>
</dbReference>
<dbReference type="Pfam" id="PF01032">
    <property type="entry name" value="FecCD"/>
    <property type="match status" value="1"/>
</dbReference>
<protein>
    <submittedName>
        <fullName evidence="10">ABC-type transporter, integral membrane subunit</fullName>
    </submittedName>
    <submittedName>
        <fullName evidence="9">Iron complex transport system permease protein</fullName>
    </submittedName>
</protein>
<keyword evidence="6 8" id="KW-1133">Transmembrane helix</keyword>
<keyword evidence="11" id="KW-1185">Reference proteome</keyword>
<evidence type="ECO:0000256" key="5">
    <source>
        <dbReference type="ARBA" id="ARBA00022692"/>
    </source>
</evidence>
<dbReference type="EMBL" id="CM001402">
    <property type="protein sequence ID" value="EHO41888.1"/>
    <property type="molecule type" value="Genomic_DNA"/>
</dbReference>
<feature type="transmembrane region" description="Helical" evidence="8">
    <location>
        <begin position="144"/>
        <end position="165"/>
    </location>
</feature>
<dbReference type="CDD" id="cd06550">
    <property type="entry name" value="TM_ABC_iron-siderophores_like"/>
    <property type="match status" value="1"/>
</dbReference>
<sequence length="326" mass="35559" precursor="true">MNKLFKILLWMVILLGGLTIPLFIGEGPFSFKEMFSSPQTINSQIILSVRLPRIFFAFLVGASLSLVGAVFQVLLRNELATPYTLGISSGGALGAVLAIKAGLVIQLFAFSSTVIFSIAGSLLTVGLIYFIARERQEISTLTLLLAGVTIGLFFSSLILFIHYLADFTETYRMIRWLMGALDVVGWKYPLTVFTILAPVFVYLYYHAIDFNLLLSGNEMAKARGVNVRSLQKWSFIVSSFLVGACVSMAGPIGFVGLIVPHIMRLLVGADHRVLLPHALVGGGLFLVWCDTIARSIIAPAELPVGVVTSLLGAPFFIYLLIKYKVG</sequence>
<dbReference type="GO" id="GO:0022857">
    <property type="term" value="F:transmembrane transporter activity"/>
    <property type="evidence" value="ECO:0007669"/>
    <property type="project" value="InterPro"/>
</dbReference>
<evidence type="ECO:0000313" key="9">
    <source>
        <dbReference type="EMBL" id="APF17820.1"/>
    </source>
</evidence>
<feature type="transmembrane region" description="Helical" evidence="8">
    <location>
        <begin position="274"/>
        <end position="293"/>
    </location>
</feature>
<dbReference type="AlphaFoldDB" id="H1XXA3"/>
<evidence type="ECO:0000313" key="11">
    <source>
        <dbReference type="Proteomes" id="UP000004671"/>
    </source>
</evidence>
<evidence type="ECO:0000256" key="7">
    <source>
        <dbReference type="ARBA" id="ARBA00023136"/>
    </source>
</evidence>
<feature type="transmembrane region" description="Helical" evidence="8">
    <location>
        <begin position="300"/>
        <end position="321"/>
    </location>
</feature>
<comment type="subcellular location">
    <subcellularLocation>
        <location evidence="1">Cell membrane</location>
        <topology evidence="1">Multi-pass membrane protein</topology>
    </subcellularLocation>
</comment>
<gene>
    <name evidence="9" type="ORF">Cabys_1071</name>
    <name evidence="10" type="ORF">Calab_2278</name>
</gene>
<evidence type="ECO:0000256" key="3">
    <source>
        <dbReference type="ARBA" id="ARBA00022448"/>
    </source>
</evidence>
<dbReference type="GO" id="GO:0005886">
    <property type="term" value="C:plasma membrane"/>
    <property type="evidence" value="ECO:0007669"/>
    <property type="project" value="UniProtKB-SubCell"/>
</dbReference>
<dbReference type="eggNOG" id="COG0609">
    <property type="taxonomic scope" value="Bacteria"/>
</dbReference>
<evidence type="ECO:0000256" key="8">
    <source>
        <dbReference type="SAM" id="Phobius"/>
    </source>
</evidence>
<keyword evidence="7 8" id="KW-0472">Membrane</keyword>
<reference evidence="10 11" key="1">
    <citation type="submission" date="2011-09" db="EMBL/GenBank/DDBJ databases">
        <title>The permanent draft genome of Caldithrix abyssi DSM 13497.</title>
        <authorList>
            <consortium name="US DOE Joint Genome Institute (JGI-PGF)"/>
            <person name="Lucas S."/>
            <person name="Han J."/>
            <person name="Lapidus A."/>
            <person name="Bruce D."/>
            <person name="Goodwin L."/>
            <person name="Pitluck S."/>
            <person name="Peters L."/>
            <person name="Kyrpides N."/>
            <person name="Mavromatis K."/>
            <person name="Ivanova N."/>
            <person name="Mikhailova N."/>
            <person name="Chertkov O."/>
            <person name="Detter J.C."/>
            <person name="Tapia R."/>
            <person name="Han C."/>
            <person name="Land M."/>
            <person name="Hauser L."/>
            <person name="Markowitz V."/>
            <person name="Cheng J.-F."/>
            <person name="Hugenholtz P."/>
            <person name="Woyke T."/>
            <person name="Wu D."/>
            <person name="Spring S."/>
            <person name="Brambilla E."/>
            <person name="Klenk H.-P."/>
            <person name="Eisen J.A."/>
        </authorList>
    </citation>
    <scope>NUCLEOTIDE SEQUENCE [LARGE SCALE GENOMIC DNA]</scope>
    <source>
        <strain evidence="10 11">DSM 13497</strain>
    </source>
</reference>
<keyword evidence="3" id="KW-0813">Transport</keyword>
<dbReference type="KEGG" id="caby:Cabys_1071"/>
<dbReference type="PANTHER" id="PTHR30472">
    <property type="entry name" value="FERRIC ENTEROBACTIN TRANSPORT SYSTEM PERMEASE PROTEIN"/>
    <property type="match status" value="1"/>
</dbReference>